<dbReference type="Proteomes" id="UP001055167">
    <property type="component" value="Unassembled WGS sequence"/>
</dbReference>
<evidence type="ECO:0000313" key="3">
    <source>
        <dbReference type="Proteomes" id="UP001055167"/>
    </source>
</evidence>
<keyword evidence="3" id="KW-1185">Reference proteome</keyword>
<dbReference type="RefSeq" id="WP_128560821.1">
    <property type="nucleotide sequence ID" value="NZ_BPQH01000001.1"/>
</dbReference>
<reference evidence="2" key="2">
    <citation type="submission" date="2021-08" db="EMBL/GenBank/DDBJ databases">
        <authorList>
            <person name="Tani A."/>
            <person name="Ola A."/>
            <person name="Ogura Y."/>
            <person name="Katsura K."/>
            <person name="Hayashi T."/>
        </authorList>
    </citation>
    <scope>NUCLEOTIDE SEQUENCE</scope>
    <source>
        <strain evidence="2">KCTC 52305</strain>
    </source>
</reference>
<proteinExistence type="predicted"/>
<dbReference type="NCBIfam" id="TIGR04379">
    <property type="entry name" value="myo_inos_iolE"/>
    <property type="match status" value="1"/>
</dbReference>
<dbReference type="SUPFAM" id="SSF51658">
    <property type="entry name" value="Xylose isomerase-like"/>
    <property type="match status" value="1"/>
</dbReference>
<dbReference type="InterPro" id="IPR036237">
    <property type="entry name" value="Xyl_isomerase-like_sf"/>
</dbReference>
<accession>A0ABQ4QRD1</accession>
<reference evidence="2" key="1">
    <citation type="journal article" date="2021" name="Front. Microbiol.">
        <title>Comprehensive Comparative Genomics and Phenotyping of Methylobacterium Species.</title>
        <authorList>
            <person name="Alessa O."/>
            <person name="Ogura Y."/>
            <person name="Fujitani Y."/>
            <person name="Takami H."/>
            <person name="Hayashi T."/>
            <person name="Sahin N."/>
            <person name="Tani A."/>
        </authorList>
    </citation>
    <scope>NUCLEOTIDE SEQUENCE</scope>
    <source>
        <strain evidence="2">KCTC 52305</strain>
    </source>
</reference>
<evidence type="ECO:0000313" key="2">
    <source>
        <dbReference type="EMBL" id="GJD47789.1"/>
    </source>
</evidence>
<feature type="domain" description="Xylose isomerase-like TIM barrel" evidence="1">
    <location>
        <begin position="30"/>
        <end position="274"/>
    </location>
</feature>
<dbReference type="EMBL" id="BPQH01000001">
    <property type="protein sequence ID" value="GJD47789.1"/>
    <property type="molecule type" value="Genomic_DNA"/>
</dbReference>
<dbReference type="InterPro" id="IPR013022">
    <property type="entry name" value="Xyl_isomerase-like_TIM-brl"/>
</dbReference>
<sequence length="316" mass="33933">MTIRLGTNPIAWSNDDMPELGGDTPLKTCLAQASEAGFTGIEKGNKFPTDPAALVELLGSHGLDFISGWYGAELRRRSAKAELAAMRPHLDLLKACGCEVMVFAETSGTVQGLIDVPVAERPVMSAEEWPVFLERIDELGKRMADEGVRIAFHHHMGTVIETAAEIDRLLDGTGPEVGLLLDTGHLVFAGEDPAAISERWAHRVNHVHAKDVRPHVAARVRAERWSFLKSVVEGVYTVPGDGCVDFVAALTPLAQAGYRGWMVVEAEQDPAKANPLTYATLGYRHLAAAAGEAGFRLDPSAEAAARGAPRSRALAV</sequence>
<gene>
    <name evidence="2" type="primary">iolE</name>
    <name evidence="2" type="ORF">OPKNFCMD_0500</name>
</gene>
<dbReference type="Gene3D" id="3.20.20.150">
    <property type="entry name" value="Divalent-metal-dependent TIM barrel enzymes"/>
    <property type="match status" value="1"/>
</dbReference>
<dbReference type="Pfam" id="PF01261">
    <property type="entry name" value="AP_endonuc_2"/>
    <property type="match status" value="1"/>
</dbReference>
<dbReference type="PANTHER" id="PTHR12110:SF41">
    <property type="entry name" value="INOSOSE DEHYDRATASE"/>
    <property type="match status" value="1"/>
</dbReference>
<dbReference type="InterPro" id="IPR050312">
    <property type="entry name" value="IolE/XylAMocC-like"/>
</dbReference>
<comment type="caution">
    <text evidence="2">The sequence shown here is derived from an EMBL/GenBank/DDBJ whole genome shotgun (WGS) entry which is preliminary data.</text>
</comment>
<organism evidence="2 3">
    <name type="scientific">Methylobacterium crusticola</name>
    <dbReference type="NCBI Taxonomy" id="1697972"/>
    <lineage>
        <taxon>Bacteria</taxon>
        <taxon>Pseudomonadati</taxon>
        <taxon>Pseudomonadota</taxon>
        <taxon>Alphaproteobacteria</taxon>
        <taxon>Hyphomicrobiales</taxon>
        <taxon>Methylobacteriaceae</taxon>
        <taxon>Methylobacterium</taxon>
    </lineage>
</organism>
<protein>
    <submittedName>
        <fullName evidence="2">Inosose dehydratase</fullName>
    </submittedName>
</protein>
<dbReference type="PANTHER" id="PTHR12110">
    <property type="entry name" value="HYDROXYPYRUVATE ISOMERASE"/>
    <property type="match status" value="1"/>
</dbReference>
<name>A0ABQ4QRD1_9HYPH</name>
<dbReference type="InterPro" id="IPR030823">
    <property type="entry name" value="IolE/MocC"/>
</dbReference>
<evidence type="ECO:0000259" key="1">
    <source>
        <dbReference type="Pfam" id="PF01261"/>
    </source>
</evidence>